<keyword evidence="2" id="KW-1185">Reference proteome</keyword>
<dbReference type="Proteomes" id="UP000809789">
    <property type="component" value="Unassembled WGS sequence"/>
</dbReference>
<proteinExistence type="predicted"/>
<evidence type="ECO:0000313" key="1">
    <source>
        <dbReference type="EMBL" id="KAG8628040.1"/>
    </source>
</evidence>
<dbReference type="AlphaFoldDB" id="A0A8K0L335"/>
<reference evidence="1" key="1">
    <citation type="submission" date="2021-07" db="EMBL/GenBank/DDBJ databases">
        <title>Elsinoe batatas strain:CRI-CJ2 Genome sequencing and assembly.</title>
        <authorList>
            <person name="Huang L."/>
        </authorList>
    </citation>
    <scope>NUCLEOTIDE SEQUENCE</scope>
    <source>
        <strain evidence="1">CRI-CJ2</strain>
    </source>
</reference>
<organism evidence="1 2">
    <name type="scientific">Elsinoe batatas</name>
    <dbReference type="NCBI Taxonomy" id="2601811"/>
    <lineage>
        <taxon>Eukaryota</taxon>
        <taxon>Fungi</taxon>
        <taxon>Dikarya</taxon>
        <taxon>Ascomycota</taxon>
        <taxon>Pezizomycotina</taxon>
        <taxon>Dothideomycetes</taxon>
        <taxon>Dothideomycetidae</taxon>
        <taxon>Myriangiales</taxon>
        <taxon>Elsinoaceae</taxon>
        <taxon>Elsinoe</taxon>
    </lineage>
</organism>
<dbReference type="OrthoDB" id="5086500at2759"/>
<name>A0A8K0L335_9PEZI</name>
<dbReference type="EMBL" id="JAESVG020000004">
    <property type="protein sequence ID" value="KAG8628040.1"/>
    <property type="molecule type" value="Genomic_DNA"/>
</dbReference>
<evidence type="ECO:0000313" key="2">
    <source>
        <dbReference type="Proteomes" id="UP000809789"/>
    </source>
</evidence>
<comment type="caution">
    <text evidence="1">The sequence shown here is derived from an EMBL/GenBank/DDBJ whole genome shotgun (WGS) entry which is preliminary data.</text>
</comment>
<protein>
    <submittedName>
        <fullName evidence="1">Uncharacterized protein</fullName>
    </submittedName>
</protein>
<gene>
    <name evidence="1" type="ORF">KVT40_003913</name>
</gene>
<accession>A0A8K0L335</accession>
<sequence>MVPDQVRKVDEVEEIMSGNILRALHSPEYDTPPLWLHSKGEHGNIFYISIECAAGHCAAHPAHSWQDVSIVLNQPDMNFKHNGAWAYGATGGVMSTPDSGKTWNFTTLNVPAQKAQ</sequence>